<dbReference type="AlphaFoldDB" id="A0A1I4FWL0"/>
<dbReference type="EMBL" id="FOTC01000003">
    <property type="protein sequence ID" value="SFL22288.1"/>
    <property type="molecule type" value="Genomic_DNA"/>
</dbReference>
<dbReference type="STRING" id="553466.SAMN04487950_2892"/>
<sequence length="216" mass="23603">MVSTRLFHLHYNTPDVDSLETALADTGIPLARRFGWDDGEFTSLAPDDPIPEAWKLRLETLQTGAVNLTLAPGRQFRFDHLGVVTSAFDAVVSRVRRTDDWSIRDADGRRPFVMTPWGFRVELHPEDGDVPAELGSWDVARLTETRLVVPNDEVQSVRCGLQSVFGGVSGLVVEAGDVDRPTVPSFTVVGDAFSASRTVDVSALTSTDDSAFDADL</sequence>
<accession>A0A1I4FWL0</accession>
<reference evidence="2" key="1">
    <citation type="submission" date="2016-10" db="EMBL/GenBank/DDBJ databases">
        <authorList>
            <person name="Varghese N."/>
            <person name="Submissions S."/>
        </authorList>
    </citation>
    <scope>NUCLEOTIDE SEQUENCE [LARGE SCALE GENOMIC DNA]</scope>
    <source>
        <strain evidence="2">CGMCC 1.7738</strain>
    </source>
</reference>
<name>A0A1I4FWL0_9EURY</name>
<dbReference type="SUPFAM" id="SSF54593">
    <property type="entry name" value="Glyoxalase/Bleomycin resistance protein/Dihydroxybiphenyl dioxygenase"/>
    <property type="match status" value="1"/>
</dbReference>
<evidence type="ECO:0000313" key="1">
    <source>
        <dbReference type="EMBL" id="SFL22288.1"/>
    </source>
</evidence>
<keyword evidence="2" id="KW-1185">Reference proteome</keyword>
<evidence type="ECO:0000313" key="2">
    <source>
        <dbReference type="Proteomes" id="UP000199607"/>
    </source>
</evidence>
<gene>
    <name evidence="1" type="ORF">SAMN04487950_2892</name>
</gene>
<dbReference type="InterPro" id="IPR029068">
    <property type="entry name" value="Glyas_Bleomycin-R_OHBP_Dase"/>
</dbReference>
<protein>
    <recommendedName>
        <fullName evidence="3">Glyoxalase-like domain-containing protein</fullName>
    </recommendedName>
</protein>
<proteinExistence type="predicted"/>
<organism evidence="1 2">
    <name type="scientific">Halogranum rubrum</name>
    <dbReference type="NCBI Taxonomy" id="553466"/>
    <lineage>
        <taxon>Archaea</taxon>
        <taxon>Methanobacteriati</taxon>
        <taxon>Methanobacteriota</taxon>
        <taxon>Stenosarchaea group</taxon>
        <taxon>Halobacteria</taxon>
        <taxon>Halobacteriales</taxon>
        <taxon>Haloferacaceae</taxon>
    </lineage>
</organism>
<evidence type="ECO:0008006" key="3">
    <source>
        <dbReference type="Google" id="ProtNLM"/>
    </source>
</evidence>
<dbReference type="RefSeq" id="WP_089870137.1">
    <property type="nucleotide sequence ID" value="NZ_FOTC01000003.1"/>
</dbReference>
<dbReference type="Proteomes" id="UP000199607">
    <property type="component" value="Unassembled WGS sequence"/>
</dbReference>